<evidence type="ECO:0000313" key="3">
    <source>
        <dbReference type="EMBL" id="ORC35755.1"/>
    </source>
</evidence>
<dbReference type="EMBL" id="MWQY01000008">
    <property type="protein sequence ID" value="ORC35755.1"/>
    <property type="molecule type" value="Genomic_DNA"/>
</dbReference>
<organism evidence="3 4">
    <name type="scientific">Marispirochaeta aestuarii</name>
    <dbReference type="NCBI Taxonomy" id="1963862"/>
    <lineage>
        <taxon>Bacteria</taxon>
        <taxon>Pseudomonadati</taxon>
        <taxon>Spirochaetota</taxon>
        <taxon>Spirochaetia</taxon>
        <taxon>Spirochaetales</taxon>
        <taxon>Spirochaetaceae</taxon>
        <taxon>Marispirochaeta</taxon>
    </lineage>
</organism>
<dbReference type="Proteomes" id="UP000192343">
    <property type="component" value="Unassembled WGS sequence"/>
</dbReference>
<dbReference type="OrthoDB" id="186379at2"/>
<dbReference type="Pfam" id="PF12849">
    <property type="entry name" value="PBP_like_2"/>
    <property type="match status" value="1"/>
</dbReference>
<dbReference type="SUPFAM" id="SSF53850">
    <property type="entry name" value="Periplasmic binding protein-like II"/>
    <property type="match status" value="1"/>
</dbReference>
<sequence length="270" mass="28557">MSLFAGGAAESPQSPKVEEQAPAPENPRVKLATTTSTDNSGLLGFLLPEFTKDTGYTVDVIAVGTGAALGLGEKGDVDVVFVHARAQEDKFVDAGYGVNRKDVMYNDFVVLGPEDDPAGIGEAGTAAEALKLVAEAEADFVSRGDNSGTHFKELSLWEGAGITPEGSWYKEAGQGMGAVITMTNDLQGYTLADRGTFIAMKDSIDLVVCFDGEASLFNPYGIIAVNPELHPHVNFDGAMALIDWIVSGKGQQLIGDFKKGGEQLFYPDAR</sequence>
<dbReference type="Gene3D" id="3.40.190.10">
    <property type="entry name" value="Periplasmic binding protein-like II"/>
    <property type="match status" value="2"/>
</dbReference>
<name>A0A1Y1S0D5_9SPIO</name>
<gene>
    <name evidence="3" type="ORF">B4O97_08775</name>
</gene>
<keyword evidence="4" id="KW-1185">Reference proteome</keyword>
<feature type="region of interest" description="Disordered" evidence="1">
    <location>
        <begin position="1"/>
        <end position="35"/>
    </location>
</feature>
<dbReference type="PANTHER" id="PTHR37945:SF1">
    <property type="entry name" value="EXTRACELLULAR TUNGSTATE BINDING PROTEIN"/>
    <property type="match status" value="1"/>
</dbReference>
<dbReference type="AlphaFoldDB" id="A0A1Y1S0D5"/>
<evidence type="ECO:0000256" key="1">
    <source>
        <dbReference type="SAM" id="MobiDB-lite"/>
    </source>
</evidence>
<dbReference type="PANTHER" id="PTHR37945">
    <property type="entry name" value="EXTRACELLULAR TUNGSTATE BINDING PROTEIN"/>
    <property type="match status" value="1"/>
</dbReference>
<dbReference type="InterPro" id="IPR024370">
    <property type="entry name" value="PBP_domain"/>
</dbReference>
<feature type="domain" description="PBP" evidence="2">
    <location>
        <begin position="22"/>
        <end position="247"/>
    </location>
</feature>
<protein>
    <submittedName>
        <fullName evidence="3">Tungsten ABC transporter substrate-binding protein</fullName>
    </submittedName>
</protein>
<dbReference type="InterPro" id="IPR052738">
    <property type="entry name" value="ABC-Tungstate_binding"/>
</dbReference>
<proteinExistence type="predicted"/>
<dbReference type="STRING" id="1963862.B4O97_08775"/>
<evidence type="ECO:0000313" key="4">
    <source>
        <dbReference type="Proteomes" id="UP000192343"/>
    </source>
</evidence>
<accession>A0A1Y1S0D5</accession>
<evidence type="ECO:0000259" key="2">
    <source>
        <dbReference type="Pfam" id="PF12849"/>
    </source>
</evidence>
<reference evidence="3 4" key="1">
    <citation type="submission" date="2017-03" db="EMBL/GenBank/DDBJ databases">
        <title>Draft Genome sequence of Marispirochaeta sp. strain JC444.</title>
        <authorList>
            <person name="Shivani Y."/>
            <person name="Subhash Y."/>
            <person name="Sasikala C."/>
            <person name="Ramana C."/>
        </authorList>
    </citation>
    <scope>NUCLEOTIDE SEQUENCE [LARGE SCALE GENOMIC DNA]</scope>
    <source>
        <strain evidence="3 4">JC444</strain>
    </source>
</reference>
<comment type="caution">
    <text evidence="3">The sequence shown here is derived from an EMBL/GenBank/DDBJ whole genome shotgun (WGS) entry which is preliminary data.</text>
</comment>